<accession>A0A915HH93</accession>
<protein>
    <submittedName>
        <fullName evidence="2">Uncharacterized protein</fullName>
    </submittedName>
</protein>
<organism evidence="1 2">
    <name type="scientific">Romanomermis culicivorax</name>
    <name type="common">Nematode worm</name>
    <dbReference type="NCBI Taxonomy" id="13658"/>
    <lineage>
        <taxon>Eukaryota</taxon>
        <taxon>Metazoa</taxon>
        <taxon>Ecdysozoa</taxon>
        <taxon>Nematoda</taxon>
        <taxon>Enoplea</taxon>
        <taxon>Dorylaimia</taxon>
        <taxon>Mermithida</taxon>
        <taxon>Mermithoidea</taxon>
        <taxon>Mermithidae</taxon>
        <taxon>Romanomermis</taxon>
    </lineage>
</organism>
<keyword evidence="1" id="KW-1185">Reference proteome</keyword>
<dbReference type="WBParaSite" id="nRc.2.0.1.t00985-RA">
    <property type="protein sequence ID" value="nRc.2.0.1.t00985-RA"/>
    <property type="gene ID" value="nRc.2.0.1.g00985"/>
</dbReference>
<evidence type="ECO:0000313" key="1">
    <source>
        <dbReference type="Proteomes" id="UP000887565"/>
    </source>
</evidence>
<proteinExistence type="predicted"/>
<dbReference type="AlphaFoldDB" id="A0A915HH93"/>
<dbReference type="Proteomes" id="UP000887565">
    <property type="component" value="Unplaced"/>
</dbReference>
<name>A0A915HH93_ROMCU</name>
<reference evidence="2" key="1">
    <citation type="submission" date="2022-11" db="UniProtKB">
        <authorList>
            <consortium name="WormBaseParasite"/>
        </authorList>
    </citation>
    <scope>IDENTIFICATION</scope>
</reference>
<sequence length="81" mass="9441">MKASNLGRTRLDRMNVDQYRRPNTERLIENFQPALSHVGGDGFAANFRIVVFQLDQRSEIEAAHRVQRYDGHRSDEKVIEI</sequence>
<evidence type="ECO:0000313" key="2">
    <source>
        <dbReference type="WBParaSite" id="nRc.2.0.1.t00985-RA"/>
    </source>
</evidence>